<sequence length="135" mass="14810">MLPLHSRHLRGDVAAVSALPQVPGLPRDADGPVFGAPWQAQAFAMAVALHAKGLFTWPEWAEALANTIRTAPAAPDEDAGAAYYRQWLETLERMVARTGASSEGELRRYRDAWDHAADRTPHGQPITLAPEDFDR</sequence>
<feature type="domain" description="Nitrile hydratase beta subunit-like N-terminal" evidence="1">
    <location>
        <begin position="29"/>
        <end position="112"/>
    </location>
</feature>
<dbReference type="Gene3D" id="1.10.472.20">
    <property type="entry name" value="Nitrile hydratase, beta subunit"/>
    <property type="match status" value="1"/>
</dbReference>
<keyword evidence="3" id="KW-1185">Reference proteome</keyword>
<organism evidence="2 3">
    <name type="scientific">Ramlibacter cellulosilyticus</name>
    <dbReference type="NCBI Taxonomy" id="2764187"/>
    <lineage>
        <taxon>Bacteria</taxon>
        <taxon>Pseudomonadati</taxon>
        <taxon>Pseudomonadota</taxon>
        <taxon>Betaproteobacteria</taxon>
        <taxon>Burkholderiales</taxon>
        <taxon>Comamonadaceae</taxon>
        <taxon>Ramlibacter</taxon>
    </lineage>
</organism>
<dbReference type="InterPro" id="IPR008990">
    <property type="entry name" value="Elect_transpt_acc-like_dom_sf"/>
</dbReference>
<dbReference type="InterPro" id="IPR023808">
    <property type="entry name" value="Nitrile_Hydratase_acc_put"/>
</dbReference>
<name>A0A923SDM0_9BURK</name>
<dbReference type="InterPro" id="IPR049054">
    <property type="entry name" value="CN_hydtase_beta-like_N"/>
</dbReference>
<proteinExistence type="predicted"/>
<comment type="caution">
    <text evidence="2">The sequence shown here is derived from an EMBL/GenBank/DDBJ whole genome shotgun (WGS) entry which is preliminary data.</text>
</comment>
<protein>
    <submittedName>
        <fullName evidence="2">Nitrile hydratase accessory protein</fullName>
    </submittedName>
</protein>
<evidence type="ECO:0000259" key="1">
    <source>
        <dbReference type="Pfam" id="PF21006"/>
    </source>
</evidence>
<reference evidence="2" key="1">
    <citation type="submission" date="2020-08" db="EMBL/GenBank/DDBJ databases">
        <title>Ramlibacter sp. USB13 16S ribosomal RNA gene genome sequencing and assembly.</title>
        <authorList>
            <person name="Kang M."/>
        </authorList>
    </citation>
    <scope>NUCLEOTIDE SEQUENCE</scope>
    <source>
        <strain evidence="2">USB13</strain>
    </source>
</reference>
<dbReference type="EMBL" id="JACORT010000015">
    <property type="protein sequence ID" value="MBC5786160.1"/>
    <property type="molecule type" value="Genomic_DNA"/>
</dbReference>
<dbReference type="SUPFAM" id="SSF50090">
    <property type="entry name" value="Electron transport accessory proteins"/>
    <property type="match status" value="1"/>
</dbReference>
<evidence type="ECO:0000313" key="3">
    <source>
        <dbReference type="Proteomes" id="UP000608513"/>
    </source>
</evidence>
<dbReference type="AlphaFoldDB" id="A0A923SDM0"/>
<accession>A0A923SDM0</accession>
<dbReference type="Pfam" id="PF21006">
    <property type="entry name" value="NHase_beta_N"/>
    <property type="match status" value="1"/>
</dbReference>
<dbReference type="Proteomes" id="UP000608513">
    <property type="component" value="Unassembled WGS sequence"/>
</dbReference>
<dbReference type="NCBIfam" id="TIGR03889">
    <property type="entry name" value="nitrile_acc"/>
    <property type="match status" value="1"/>
</dbReference>
<evidence type="ECO:0000313" key="2">
    <source>
        <dbReference type="EMBL" id="MBC5786160.1"/>
    </source>
</evidence>
<dbReference type="InterPro" id="IPR042262">
    <property type="entry name" value="CN_hydtase_beta_C"/>
</dbReference>
<gene>
    <name evidence="2" type="ORF">H8N03_24690</name>
</gene>